<evidence type="ECO:0000313" key="2">
    <source>
        <dbReference type="Proteomes" id="UP000502508"/>
    </source>
</evidence>
<accession>A0A6F8Y7H0</accession>
<sequence length="175" mass="19183">MYDTWWPHIDGWGLADLGEVRKRRITYYVVPASTLAEKATYLRAEPLTEAEQALHRPDLPFAAARSDALSWPEEAPASIEASAKGPGPEALEVPEVYLHPFGPRGGERAGVRVKAENGTAFTRDELVWRASVIQAPLIRAGASVQGIGIYRSGLNRGVPAFYLWGSQSRLDDQIA</sequence>
<proteinExistence type="predicted"/>
<dbReference type="Proteomes" id="UP000502508">
    <property type="component" value="Chromosome"/>
</dbReference>
<reference evidence="1 2" key="1">
    <citation type="submission" date="2020-03" db="EMBL/GenBank/DDBJ databases">
        <title>Whole genome shotgun sequence of Phytohabitans flavus NBRC 107702.</title>
        <authorList>
            <person name="Komaki H."/>
            <person name="Tamura T."/>
        </authorList>
    </citation>
    <scope>NUCLEOTIDE SEQUENCE [LARGE SCALE GENOMIC DNA]</scope>
    <source>
        <strain evidence="1 2">NBRC 107702</strain>
    </source>
</reference>
<gene>
    <name evidence="1" type="ORF">Pflav_083380</name>
</gene>
<dbReference type="EMBL" id="AP022870">
    <property type="protein sequence ID" value="BCB81928.1"/>
    <property type="molecule type" value="Genomic_DNA"/>
</dbReference>
<dbReference type="KEGG" id="pfla:Pflav_083380"/>
<evidence type="ECO:0000313" key="1">
    <source>
        <dbReference type="EMBL" id="BCB81928.1"/>
    </source>
</evidence>
<reference evidence="1 2" key="2">
    <citation type="submission" date="2020-03" db="EMBL/GenBank/DDBJ databases">
        <authorList>
            <person name="Ichikawa N."/>
            <person name="Kimura A."/>
            <person name="Kitahashi Y."/>
            <person name="Uohara A."/>
        </authorList>
    </citation>
    <scope>NUCLEOTIDE SEQUENCE [LARGE SCALE GENOMIC DNA]</scope>
    <source>
        <strain evidence="1 2">NBRC 107702</strain>
    </source>
</reference>
<name>A0A6F8Y7H0_9ACTN</name>
<keyword evidence="2" id="KW-1185">Reference proteome</keyword>
<organism evidence="1 2">
    <name type="scientific">Phytohabitans flavus</name>
    <dbReference type="NCBI Taxonomy" id="1076124"/>
    <lineage>
        <taxon>Bacteria</taxon>
        <taxon>Bacillati</taxon>
        <taxon>Actinomycetota</taxon>
        <taxon>Actinomycetes</taxon>
        <taxon>Micromonosporales</taxon>
        <taxon>Micromonosporaceae</taxon>
    </lineage>
</organism>
<dbReference type="AlphaFoldDB" id="A0A6F8Y7H0"/>
<dbReference type="RefSeq" id="WP_173041626.1">
    <property type="nucleotide sequence ID" value="NZ_AP022870.1"/>
</dbReference>
<protein>
    <submittedName>
        <fullName evidence="1">Uncharacterized protein</fullName>
    </submittedName>
</protein>